<evidence type="ECO:0000256" key="2">
    <source>
        <dbReference type="ARBA" id="ARBA00022723"/>
    </source>
</evidence>
<keyword evidence="12" id="KW-0472">Membrane</keyword>
<sequence length="356" mass="38966">MFISSFSYKNLISSSTFSNKQISAMKTPWRTLLLFLLQSLPINPAARPAPEENTVNDAWGYLRRFGYLSAKFSGEPCSRRLIESAFARYQSNHGLPHTAGSMSSPRCGVPDSIAGGGSGVFRRFAYFPGQPRWARPKPMRLTYALSPTDVVGYLGRPEVEEAMRRSFARWAKVIPVSFPPAEDYGAADVKIGFYEGDHGDGEPFDGVLGVLAHAFSPESGQLHLDAAERWAVNFSVEASEVAIDLESVITHEIGHVLGLAHSLVPEAVMYPSLSPRIKKIELRIDDIRGIQALYGSNPNFTLSSLIESDTSSSSPSSSSSYSKGRGRISQLSNSRLLGFIMQNCIGVILVMFLTFA</sequence>
<organism evidence="14 15">
    <name type="scientific">Apostasia shenzhenica</name>
    <dbReference type="NCBI Taxonomy" id="1088818"/>
    <lineage>
        <taxon>Eukaryota</taxon>
        <taxon>Viridiplantae</taxon>
        <taxon>Streptophyta</taxon>
        <taxon>Embryophyta</taxon>
        <taxon>Tracheophyta</taxon>
        <taxon>Spermatophyta</taxon>
        <taxon>Magnoliopsida</taxon>
        <taxon>Liliopsida</taxon>
        <taxon>Asparagales</taxon>
        <taxon>Orchidaceae</taxon>
        <taxon>Apostasioideae</taxon>
        <taxon>Apostasia</taxon>
    </lineage>
</organism>
<dbReference type="EMBL" id="KZ451932">
    <property type="protein sequence ID" value="PKA61096.1"/>
    <property type="molecule type" value="Genomic_DNA"/>
</dbReference>
<feature type="binding site" evidence="9">
    <location>
        <position position="251"/>
    </location>
    <ligand>
        <name>Zn(2+)</name>
        <dbReference type="ChEBI" id="CHEBI:29105"/>
        <label>2</label>
        <note>catalytic</note>
    </ligand>
</feature>
<keyword evidence="5 9" id="KW-0862">Zinc</keyword>
<dbReference type="PANTHER" id="PTHR10201:SF249">
    <property type="entry name" value="METALLOENDOPROTEINASE 1-MMP"/>
    <property type="match status" value="1"/>
</dbReference>
<comment type="cofactor">
    <cofactor evidence="10">
        <name>Zn(2+)</name>
        <dbReference type="ChEBI" id="CHEBI:29105"/>
    </cofactor>
    <text evidence="10">Binds 2 Zn(2+) ions per subunit.</text>
</comment>
<keyword evidence="7" id="KW-0865">Zymogen</keyword>
<evidence type="ECO:0000313" key="14">
    <source>
        <dbReference type="EMBL" id="PKA61096.1"/>
    </source>
</evidence>
<dbReference type="Gene3D" id="3.40.390.10">
    <property type="entry name" value="Collagenase (Catalytic Domain)"/>
    <property type="match status" value="1"/>
</dbReference>
<dbReference type="CDD" id="cd04278">
    <property type="entry name" value="ZnMc_MMP"/>
    <property type="match status" value="1"/>
</dbReference>
<evidence type="ECO:0000256" key="4">
    <source>
        <dbReference type="ARBA" id="ARBA00022801"/>
    </source>
</evidence>
<feature type="binding site" evidence="10">
    <location>
        <position position="223"/>
    </location>
    <ligand>
        <name>Zn(2+)</name>
        <dbReference type="ChEBI" id="CHEBI:29105"/>
        <label>1</label>
    </ligand>
</feature>
<evidence type="ECO:0000256" key="1">
    <source>
        <dbReference type="ARBA" id="ARBA00022670"/>
    </source>
</evidence>
<evidence type="ECO:0000256" key="12">
    <source>
        <dbReference type="SAM" id="Phobius"/>
    </source>
</evidence>
<keyword evidence="2 9" id="KW-0479">Metal-binding</keyword>
<feature type="domain" description="Peptidase metallopeptidase" evidence="13">
    <location>
        <begin position="129"/>
        <end position="296"/>
    </location>
</feature>
<proteinExistence type="predicted"/>
<dbReference type="SUPFAM" id="SSF47090">
    <property type="entry name" value="PGBD-like"/>
    <property type="match status" value="1"/>
</dbReference>
<keyword evidence="15" id="KW-1185">Reference proteome</keyword>
<evidence type="ECO:0000256" key="10">
    <source>
        <dbReference type="PIRSR" id="PIRSR621190-2"/>
    </source>
</evidence>
<dbReference type="GO" id="GO:0008270">
    <property type="term" value="F:zinc ion binding"/>
    <property type="evidence" value="ECO:0007669"/>
    <property type="project" value="InterPro"/>
</dbReference>
<dbReference type="GO" id="GO:0031012">
    <property type="term" value="C:extracellular matrix"/>
    <property type="evidence" value="ECO:0007669"/>
    <property type="project" value="InterPro"/>
</dbReference>
<dbReference type="PROSITE" id="PS00546">
    <property type="entry name" value="CYSTEINE_SWITCH"/>
    <property type="match status" value="1"/>
</dbReference>
<dbReference type="OrthoDB" id="406838at2759"/>
<feature type="binding site" description="in inhibited form" evidence="10">
    <location>
        <position position="107"/>
    </location>
    <ligand>
        <name>Zn(2+)</name>
        <dbReference type="ChEBI" id="CHEBI:29105"/>
        <label>2</label>
        <note>catalytic</note>
    </ligand>
</feature>
<feature type="binding site" evidence="10">
    <location>
        <position position="200"/>
    </location>
    <ligand>
        <name>Zn(2+)</name>
        <dbReference type="ChEBI" id="CHEBI:29105"/>
        <label>1</label>
    </ligand>
</feature>
<feature type="region of interest" description="Disordered" evidence="11">
    <location>
        <begin position="307"/>
        <end position="326"/>
    </location>
</feature>
<feature type="active site" evidence="8">
    <location>
        <position position="252"/>
    </location>
</feature>
<feature type="binding site" evidence="10">
    <location>
        <position position="206"/>
    </location>
    <ligand>
        <name>Ca(2+)</name>
        <dbReference type="ChEBI" id="CHEBI:29108"/>
        <label>3</label>
    </ligand>
</feature>
<comment type="cofactor">
    <cofactor evidence="10">
        <name>Ca(2+)</name>
        <dbReference type="ChEBI" id="CHEBI:29108"/>
    </cofactor>
    <text evidence="10">Can bind about 5 Ca(2+) ions per subunit.</text>
</comment>
<keyword evidence="6" id="KW-0482">Metalloprotease</keyword>
<keyword evidence="3" id="KW-0732">Signal</keyword>
<protein>
    <submittedName>
        <fullName evidence="14">Metalloendoproteinase 1</fullName>
        <ecNumber evidence="14">3.4.24.24</ecNumber>
    </submittedName>
</protein>
<evidence type="ECO:0000256" key="3">
    <source>
        <dbReference type="ARBA" id="ARBA00022729"/>
    </source>
</evidence>
<keyword evidence="12" id="KW-1133">Transmembrane helix</keyword>
<evidence type="ECO:0000256" key="11">
    <source>
        <dbReference type="SAM" id="MobiDB-lite"/>
    </source>
</evidence>
<dbReference type="PANTHER" id="PTHR10201">
    <property type="entry name" value="MATRIX METALLOPROTEINASE"/>
    <property type="match status" value="1"/>
</dbReference>
<gene>
    <name evidence="14" type="ORF">AXF42_Ash005992</name>
</gene>
<evidence type="ECO:0000256" key="9">
    <source>
        <dbReference type="PIRSR" id="PIRSR001191-2"/>
    </source>
</evidence>
<feature type="binding site" evidence="10">
    <location>
        <position position="269"/>
    </location>
    <ligand>
        <name>Zn(2+)</name>
        <dbReference type="ChEBI" id="CHEBI:29105"/>
        <label>2</label>
        <note>catalytic</note>
    </ligand>
</feature>
<evidence type="ECO:0000256" key="5">
    <source>
        <dbReference type="ARBA" id="ARBA00022833"/>
    </source>
</evidence>
<feature type="binding site" evidence="10">
    <location>
        <position position="205"/>
    </location>
    <ligand>
        <name>Ca(2+)</name>
        <dbReference type="ChEBI" id="CHEBI:29108"/>
        <label>3</label>
    </ligand>
</feature>
<reference evidence="14 15" key="1">
    <citation type="journal article" date="2017" name="Nature">
        <title>The Apostasia genome and the evolution of orchids.</title>
        <authorList>
            <person name="Zhang G.Q."/>
            <person name="Liu K.W."/>
            <person name="Li Z."/>
            <person name="Lohaus R."/>
            <person name="Hsiao Y.Y."/>
            <person name="Niu S.C."/>
            <person name="Wang J.Y."/>
            <person name="Lin Y.C."/>
            <person name="Xu Q."/>
            <person name="Chen L.J."/>
            <person name="Yoshida K."/>
            <person name="Fujiwara S."/>
            <person name="Wang Z.W."/>
            <person name="Zhang Y.Q."/>
            <person name="Mitsuda N."/>
            <person name="Wang M."/>
            <person name="Liu G.H."/>
            <person name="Pecoraro L."/>
            <person name="Huang H.X."/>
            <person name="Xiao X.J."/>
            <person name="Lin M."/>
            <person name="Wu X.Y."/>
            <person name="Wu W.L."/>
            <person name="Chen Y.Y."/>
            <person name="Chang S.B."/>
            <person name="Sakamoto S."/>
            <person name="Ohme-Takagi M."/>
            <person name="Yagi M."/>
            <person name="Zeng S.J."/>
            <person name="Shen C.Y."/>
            <person name="Yeh C.M."/>
            <person name="Luo Y.B."/>
            <person name="Tsai W.C."/>
            <person name="Van de Peer Y."/>
            <person name="Liu Z.J."/>
        </authorList>
    </citation>
    <scope>NUCLEOTIDE SEQUENCE [LARGE SCALE GENOMIC DNA]</scope>
    <source>
        <strain evidence="15">cv. Shenzhen</strain>
        <tissue evidence="14">Stem</tissue>
    </source>
</reference>
<dbReference type="SUPFAM" id="SSF55486">
    <property type="entry name" value="Metalloproteases ('zincins'), catalytic domain"/>
    <property type="match status" value="1"/>
</dbReference>
<feature type="binding site" evidence="10">
    <location>
        <position position="198"/>
    </location>
    <ligand>
        <name>Zn(2+)</name>
        <dbReference type="ChEBI" id="CHEBI:29105"/>
        <label>1</label>
    </ligand>
</feature>
<dbReference type="GO" id="GO:0006508">
    <property type="term" value="P:proteolysis"/>
    <property type="evidence" value="ECO:0007669"/>
    <property type="project" value="UniProtKB-KW"/>
</dbReference>
<keyword evidence="1" id="KW-0645">Protease</keyword>
<dbReference type="Proteomes" id="UP000236161">
    <property type="component" value="Unassembled WGS sequence"/>
</dbReference>
<dbReference type="GO" id="GO:0030198">
    <property type="term" value="P:extracellular matrix organization"/>
    <property type="evidence" value="ECO:0007669"/>
    <property type="project" value="TreeGrafter"/>
</dbReference>
<feature type="binding site" evidence="10">
    <location>
        <position position="225"/>
    </location>
    <ligand>
        <name>Ca(2+)</name>
        <dbReference type="ChEBI" id="CHEBI:29108"/>
        <label>3</label>
    </ligand>
</feature>
<feature type="transmembrane region" description="Helical" evidence="12">
    <location>
        <begin position="336"/>
        <end position="355"/>
    </location>
</feature>
<dbReference type="GO" id="GO:0030574">
    <property type="term" value="P:collagen catabolic process"/>
    <property type="evidence" value="ECO:0007669"/>
    <property type="project" value="TreeGrafter"/>
</dbReference>
<dbReference type="PRINTS" id="PR00138">
    <property type="entry name" value="MATRIXIN"/>
</dbReference>
<accession>A0A2I0AZZ1</accession>
<feature type="binding site" evidence="10">
    <location>
        <position position="228"/>
    </location>
    <ligand>
        <name>Ca(2+)</name>
        <dbReference type="ChEBI" id="CHEBI:29108"/>
        <label>1</label>
    </ligand>
</feature>
<feature type="binding site" evidence="10">
    <location>
        <position position="213"/>
    </location>
    <ligand>
        <name>Zn(2+)</name>
        <dbReference type="ChEBI" id="CHEBI:29105"/>
        <label>1</label>
    </ligand>
</feature>
<dbReference type="InterPro" id="IPR021158">
    <property type="entry name" value="Pept_M10A_Zn_BS"/>
</dbReference>
<dbReference type="InterPro" id="IPR006026">
    <property type="entry name" value="Peptidase_Metallo"/>
</dbReference>
<dbReference type="PIRSF" id="PIRSF001191">
    <property type="entry name" value="Peptidase_M10A_matrix"/>
    <property type="match status" value="1"/>
</dbReference>
<feature type="binding site" evidence="10">
    <location>
        <position position="188"/>
    </location>
    <ligand>
        <name>Ca(2+)</name>
        <dbReference type="ChEBI" id="CHEBI:29108"/>
        <label>2</label>
    </ligand>
</feature>
<dbReference type="STRING" id="1088818.A0A2I0AZZ1"/>
<evidence type="ECO:0000313" key="15">
    <source>
        <dbReference type="Proteomes" id="UP000236161"/>
    </source>
</evidence>
<evidence type="ECO:0000259" key="13">
    <source>
        <dbReference type="SMART" id="SM00235"/>
    </source>
</evidence>
<evidence type="ECO:0000256" key="7">
    <source>
        <dbReference type="ARBA" id="ARBA00023145"/>
    </source>
</evidence>
<dbReference type="SMART" id="SM00235">
    <property type="entry name" value="ZnMc"/>
    <property type="match status" value="1"/>
</dbReference>
<evidence type="ECO:0000256" key="8">
    <source>
        <dbReference type="PIRSR" id="PIRSR001191-1"/>
    </source>
</evidence>
<dbReference type="InterPro" id="IPR036365">
    <property type="entry name" value="PGBD-like_sf"/>
</dbReference>
<dbReference type="AlphaFoldDB" id="A0A2I0AZZ1"/>
<dbReference type="Pfam" id="PF00413">
    <property type="entry name" value="Peptidase_M10"/>
    <property type="match status" value="1"/>
</dbReference>
<feature type="binding site" evidence="9">
    <location>
        <position position="255"/>
    </location>
    <ligand>
        <name>Zn(2+)</name>
        <dbReference type="ChEBI" id="CHEBI:29105"/>
        <label>2</label>
        <note>catalytic</note>
    </ligand>
</feature>
<evidence type="ECO:0000256" key="6">
    <source>
        <dbReference type="ARBA" id="ARBA00023049"/>
    </source>
</evidence>
<keyword evidence="12" id="KW-0812">Transmembrane</keyword>
<dbReference type="GO" id="GO:0004222">
    <property type="term" value="F:metalloendopeptidase activity"/>
    <property type="evidence" value="ECO:0007669"/>
    <property type="project" value="UniProtKB-EC"/>
</dbReference>
<feature type="binding site" evidence="10">
    <location>
        <position position="228"/>
    </location>
    <ligand>
        <name>Ca(2+)</name>
        <dbReference type="ChEBI" id="CHEBI:29108"/>
        <label>3</label>
    </ligand>
</feature>
<keyword evidence="4 14" id="KW-0378">Hydrolase</keyword>
<feature type="binding site" evidence="9">
    <location>
        <position position="261"/>
    </location>
    <ligand>
        <name>Zn(2+)</name>
        <dbReference type="ChEBI" id="CHEBI:29105"/>
        <label>2</label>
        <note>catalytic</note>
    </ligand>
</feature>
<dbReference type="EC" id="3.4.24.24" evidence="14"/>
<dbReference type="InterPro" id="IPR024079">
    <property type="entry name" value="MetalloPept_cat_dom_sf"/>
</dbReference>
<feature type="compositionally biased region" description="Low complexity" evidence="11">
    <location>
        <begin position="307"/>
        <end position="322"/>
    </location>
</feature>
<keyword evidence="10" id="KW-0106">Calcium</keyword>
<dbReference type="InterPro" id="IPR021190">
    <property type="entry name" value="Pept_M10A"/>
</dbReference>
<name>A0A2I0AZZ1_9ASPA</name>
<dbReference type="InterPro" id="IPR001818">
    <property type="entry name" value="Pept_M10_metallopeptidase"/>
</dbReference>
<dbReference type="InterPro" id="IPR033739">
    <property type="entry name" value="M10A_MMP"/>
</dbReference>